<dbReference type="InterPro" id="IPR001250">
    <property type="entry name" value="Man6P_Isoase-1"/>
</dbReference>
<dbReference type="NCBIfam" id="TIGR00218">
    <property type="entry name" value="manA"/>
    <property type="match status" value="1"/>
</dbReference>
<dbReference type="Pfam" id="PF21621">
    <property type="entry name" value="MPI_cupin_dom"/>
    <property type="match status" value="1"/>
</dbReference>
<dbReference type="InterPro" id="IPR049071">
    <property type="entry name" value="MPI_cupin_dom"/>
</dbReference>
<dbReference type="CDD" id="cd07010">
    <property type="entry name" value="cupin_PMI_type_I_N_bac"/>
    <property type="match status" value="1"/>
</dbReference>
<dbReference type="SUPFAM" id="SSF51182">
    <property type="entry name" value="RmlC-like cupins"/>
    <property type="match status" value="1"/>
</dbReference>
<feature type="active site" evidence="9">
    <location>
        <position position="192"/>
    </location>
</feature>
<dbReference type="KEGG" id="ppsr:I6J18_19470"/>
<evidence type="ECO:0000256" key="3">
    <source>
        <dbReference type="ARBA" id="ARBA00011956"/>
    </source>
</evidence>
<feature type="binding site" evidence="8">
    <location>
        <position position="115"/>
    </location>
    <ligand>
        <name>Zn(2+)</name>
        <dbReference type="ChEBI" id="CHEBI:29105"/>
    </ligand>
</feature>
<feature type="domain" description="Mannose-6-phosphate isomerase cupin" evidence="11">
    <location>
        <begin position="241"/>
        <end position="315"/>
    </location>
</feature>
<dbReference type="GO" id="GO:0005975">
    <property type="term" value="P:carbohydrate metabolic process"/>
    <property type="evidence" value="ECO:0007669"/>
    <property type="project" value="UniProtKB-UniRule"/>
</dbReference>
<accession>A0A974NL44</accession>
<feature type="binding site" evidence="8">
    <location>
        <position position="172"/>
    </location>
    <ligand>
        <name>Zn(2+)</name>
        <dbReference type="ChEBI" id="CHEBI:29105"/>
    </ligand>
</feature>
<dbReference type="EC" id="5.3.1.8" evidence="3 7"/>
<evidence type="ECO:0000259" key="10">
    <source>
        <dbReference type="Pfam" id="PF20511"/>
    </source>
</evidence>
<evidence type="ECO:0000256" key="2">
    <source>
        <dbReference type="ARBA" id="ARBA00010772"/>
    </source>
</evidence>
<dbReference type="AlphaFoldDB" id="A0A974NL44"/>
<sequence length="316" mass="35310">MSILHLKPVFQERIWGGRKLETEFGYTIPEGPIGECWGISAHPAGESVIEGGEYDGKKLSELWNQERSQLFGEYELNEFPLLIKILDARDDLSVQVHPNDEQAGQLEGEPYGKTECWYILDAEPGAEIILGHYADTKEEVAGYIYQGQWEKLLRKMPVKRGDFIFVKSGTIHAIGKGITILETQQSSDTTYRVYDYDRKDAAGNLRELHLEKAIAVTNAPDLTDPVALQKQSVESGETQELISVPEFTVAHHAIKGTSYKLASQDRFQLVTVIEGSGTITADGETTPIKKGDHFIITRGTKDITANGEMEWITSYM</sequence>
<organism evidence="12 13">
    <name type="scientific">Peribacillus psychrosaccharolyticus</name>
    <name type="common">Bacillus psychrosaccharolyticus</name>
    <dbReference type="NCBI Taxonomy" id="1407"/>
    <lineage>
        <taxon>Bacteria</taxon>
        <taxon>Bacillati</taxon>
        <taxon>Bacillota</taxon>
        <taxon>Bacilli</taxon>
        <taxon>Bacillales</taxon>
        <taxon>Bacillaceae</taxon>
        <taxon>Peribacillus</taxon>
    </lineage>
</organism>
<keyword evidence="13" id="KW-1185">Reference proteome</keyword>
<dbReference type="GO" id="GO:0004476">
    <property type="term" value="F:mannose-6-phosphate isomerase activity"/>
    <property type="evidence" value="ECO:0007669"/>
    <property type="project" value="UniProtKB-UniRule"/>
</dbReference>
<dbReference type="InterPro" id="IPR011051">
    <property type="entry name" value="RmlC_Cupin_sf"/>
</dbReference>
<evidence type="ECO:0000256" key="6">
    <source>
        <dbReference type="ARBA" id="ARBA00023235"/>
    </source>
</evidence>
<dbReference type="Gene3D" id="2.60.120.10">
    <property type="entry name" value="Jelly Rolls"/>
    <property type="match status" value="2"/>
</dbReference>
<dbReference type="Pfam" id="PF20511">
    <property type="entry name" value="PMI_typeI_cat"/>
    <property type="match status" value="1"/>
</dbReference>
<comment type="catalytic activity">
    <reaction evidence="1 7">
        <text>D-mannose 6-phosphate = D-fructose 6-phosphate</text>
        <dbReference type="Rhea" id="RHEA:12356"/>
        <dbReference type="ChEBI" id="CHEBI:58735"/>
        <dbReference type="ChEBI" id="CHEBI:61527"/>
        <dbReference type="EC" id="5.3.1.8"/>
    </reaction>
</comment>
<dbReference type="PIRSF" id="PIRSF036894">
    <property type="entry name" value="PMI_Firm_short"/>
    <property type="match status" value="1"/>
</dbReference>
<dbReference type="InterPro" id="IPR014710">
    <property type="entry name" value="RmlC-like_jellyroll"/>
</dbReference>
<name>A0A974NL44_PERPY</name>
<evidence type="ECO:0000256" key="5">
    <source>
        <dbReference type="ARBA" id="ARBA00022833"/>
    </source>
</evidence>
<evidence type="ECO:0000256" key="8">
    <source>
        <dbReference type="PIRSR" id="PIRSR036894-1"/>
    </source>
</evidence>
<evidence type="ECO:0000256" key="7">
    <source>
        <dbReference type="PIRNR" id="PIRNR036894"/>
    </source>
</evidence>
<dbReference type="InterPro" id="IPR051804">
    <property type="entry name" value="Carb_Metab_Reg_Kinase/Isom"/>
</dbReference>
<keyword evidence="5 7" id="KW-0862">Zinc</keyword>
<evidence type="ECO:0000313" key="12">
    <source>
        <dbReference type="EMBL" id="QQS99745.1"/>
    </source>
</evidence>
<feature type="binding site" evidence="8">
    <location>
        <position position="97"/>
    </location>
    <ligand>
        <name>Zn(2+)</name>
        <dbReference type="ChEBI" id="CHEBI:29105"/>
    </ligand>
</feature>
<evidence type="ECO:0000256" key="1">
    <source>
        <dbReference type="ARBA" id="ARBA00000757"/>
    </source>
</evidence>
<evidence type="ECO:0000259" key="11">
    <source>
        <dbReference type="Pfam" id="PF21621"/>
    </source>
</evidence>
<dbReference type="PANTHER" id="PTHR42742:SF3">
    <property type="entry name" value="FRUCTOKINASE"/>
    <property type="match status" value="1"/>
</dbReference>
<comment type="similarity">
    <text evidence="2 7">Belongs to the mannose-6-phosphate isomerase type 1 family.</text>
</comment>
<keyword evidence="6 7" id="KW-0413">Isomerase</keyword>
<evidence type="ECO:0000256" key="4">
    <source>
        <dbReference type="ARBA" id="ARBA00022723"/>
    </source>
</evidence>
<gene>
    <name evidence="12" type="primary">manA</name>
    <name evidence="12" type="ORF">I6J18_19470</name>
</gene>
<dbReference type="PANTHER" id="PTHR42742">
    <property type="entry name" value="TRANSCRIPTIONAL REPRESSOR MPRA"/>
    <property type="match status" value="1"/>
</dbReference>
<dbReference type="InterPro" id="IPR014628">
    <property type="entry name" value="Man6P_isomerase_Firm_short"/>
</dbReference>
<feature type="domain" description="Phosphomannose isomerase type I catalytic" evidence="10">
    <location>
        <begin position="3"/>
        <end position="107"/>
    </location>
</feature>
<evidence type="ECO:0000313" key="13">
    <source>
        <dbReference type="Proteomes" id="UP000595254"/>
    </source>
</evidence>
<proteinExistence type="inferred from homology"/>
<evidence type="ECO:0000256" key="9">
    <source>
        <dbReference type="PIRSR" id="PIRSR036894-2"/>
    </source>
</evidence>
<comment type="cofactor">
    <cofactor evidence="8">
        <name>Zn(2+)</name>
        <dbReference type="ChEBI" id="CHEBI:29105"/>
    </cofactor>
    <text evidence="8">Binds 1 zinc ion per subunit.</text>
</comment>
<reference evidence="12 13" key="1">
    <citation type="submission" date="2021-01" db="EMBL/GenBank/DDBJ databases">
        <title>FDA dAtabase for Regulatory Grade micrObial Sequences (FDA-ARGOS): Supporting development and validation of Infectious Disease Dx tests.</title>
        <authorList>
            <person name="Nelson B."/>
            <person name="Plummer A."/>
            <person name="Tallon L."/>
            <person name="Sadzewicz L."/>
            <person name="Zhao X."/>
            <person name="Boylan J."/>
            <person name="Ott S."/>
            <person name="Bowen H."/>
            <person name="Vavikolanu K."/>
            <person name="Mehta A."/>
            <person name="Aluvathingal J."/>
            <person name="Nadendla S."/>
            <person name="Myers T."/>
            <person name="Yan Y."/>
            <person name="Sichtig H."/>
        </authorList>
    </citation>
    <scope>NUCLEOTIDE SEQUENCE [LARGE SCALE GENOMIC DNA]</scope>
    <source>
        <strain evidence="12 13">FDAARGOS_1161</strain>
    </source>
</reference>
<dbReference type="Proteomes" id="UP000595254">
    <property type="component" value="Chromosome"/>
</dbReference>
<dbReference type="RefSeq" id="WP_040372318.1">
    <property type="nucleotide sequence ID" value="NZ_CP068053.1"/>
</dbReference>
<protein>
    <recommendedName>
        <fullName evidence="3 7">Mannose-6-phosphate isomerase</fullName>
        <ecNumber evidence="3 7">5.3.1.8</ecNumber>
    </recommendedName>
</protein>
<dbReference type="InterPro" id="IPR046457">
    <property type="entry name" value="PMI_typeI_cat"/>
</dbReference>
<dbReference type="EMBL" id="CP068053">
    <property type="protein sequence ID" value="QQS99745.1"/>
    <property type="molecule type" value="Genomic_DNA"/>
</dbReference>
<dbReference type="GO" id="GO:0008270">
    <property type="term" value="F:zinc ion binding"/>
    <property type="evidence" value="ECO:0007669"/>
    <property type="project" value="UniProtKB-UniRule"/>
</dbReference>
<keyword evidence="4 7" id="KW-0479">Metal-binding</keyword>